<reference evidence="5" key="1">
    <citation type="submission" date="2019-01" db="EMBL/GenBank/DDBJ databases">
        <authorList>
            <person name="Lista F."/>
            <person name="Anselmo A."/>
        </authorList>
    </citation>
    <scope>NUCLEOTIDE SEQUENCE</scope>
    <source>
        <strain evidence="4">12S</strain>
        <strain evidence="7">14R</strain>
        <strain evidence="3">14S</strain>
        <strain evidence="2">16S</strain>
        <strain evidence="6">6S</strain>
        <strain evidence="5">7S</strain>
    </source>
</reference>
<protein>
    <submittedName>
        <fullName evidence="5">Uncharacterized protein</fullName>
    </submittedName>
</protein>
<accession>A0A483MMA9</accession>
<dbReference type="EMBL" id="SDCK01000002">
    <property type="protein sequence ID" value="TCX57851.1"/>
    <property type="molecule type" value="Genomic_DNA"/>
</dbReference>
<gene>
    <name evidence="2" type="ORF">ETE70_03520</name>
    <name evidence="4" type="ORF">ETE72_02620</name>
    <name evidence="6" type="ORF">ETE87_00730</name>
    <name evidence="5" type="ORF">ETE99_00910</name>
    <name evidence="3" type="ORF">ETF02_00730</name>
    <name evidence="7" type="ORF">ETH45_02935</name>
</gene>
<evidence type="ECO:0000313" key="7">
    <source>
        <dbReference type="EMBL" id="TCY72952.1"/>
    </source>
</evidence>
<evidence type="ECO:0000256" key="1">
    <source>
        <dbReference type="SAM" id="Phobius"/>
    </source>
</evidence>
<evidence type="ECO:0000313" key="2">
    <source>
        <dbReference type="EMBL" id="TCX31276.1"/>
    </source>
</evidence>
<name>A0A483MMA9_KLEPN</name>
<evidence type="ECO:0000313" key="5">
    <source>
        <dbReference type="EMBL" id="TCX88429.1"/>
    </source>
</evidence>
<dbReference type="EMBL" id="SDCI01000001">
    <property type="protein sequence ID" value="TCX48209.1"/>
    <property type="molecule type" value="Genomic_DNA"/>
</dbReference>
<dbReference type="EMBL" id="SDCQ01000001">
    <property type="protein sequence ID" value="TCX94644.1"/>
    <property type="molecule type" value="Genomic_DNA"/>
</dbReference>
<evidence type="ECO:0000313" key="3">
    <source>
        <dbReference type="EMBL" id="TCX48209.1"/>
    </source>
</evidence>
<proteinExistence type="predicted"/>
<evidence type="ECO:0000313" key="6">
    <source>
        <dbReference type="EMBL" id="TCX94644.1"/>
    </source>
</evidence>
<feature type="transmembrane region" description="Helical" evidence="1">
    <location>
        <begin position="20"/>
        <end position="41"/>
    </location>
</feature>
<keyword evidence="1" id="KW-1133">Transmembrane helix</keyword>
<dbReference type="EMBL" id="SDCG01000002">
    <property type="protein sequence ID" value="TCX31276.1"/>
    <property type="molecule type" value="Genomic_DNA"/>
</dbReference>
<evidence type="ECO:0000313" key="4">
    <source>
        <dbReference type="EMBL" id="TCX57851.1"/>
    </source>
</evidence>
<dbReference type="EMBL" id="SDCP01000001">
    <property type="protein sequence ID" value="TCX88429.1"/>
    <property type="molecule type" value="Genomic_DNA"/>
</dbReference>
<sequence length="65" mass="7217">MAALPEPEREAFFGMRVPSSFWLTVVMLCCCVVVFAIGLFLQTLVAKLPLFTSCTFTLSVHSDLM</sequence>
<organism evidence="5">
    <name type="scientific">Klebsiella pneumoniae</name>
    <dbReference type="NCBI Taxonomy" id="573"/>
    <lineage>
        <taxon>Bacteria</taxon>
        <taxon>Pseudomonadati</taxon>
        <taxon>Pseudomonadota</taxon>
        <taxon>Gammaproteobacteria</taxon>
        <taxon>Enterobacterales</taxon>
        <taxon>Enterobacteriaceae</taxon>
        <taxon>Klebsiella/Raoultella group</taxon>
        <taxon>Klebsiella</taxon>
        <taxon>Klebsiella pneumoniae complex</taxon>
    </lineage>
</organism>
<keyword evidence="1" id="KW-0472">Membrane</keyword>
<dbReference type="EMBL" id="SDDH01000003">
    <property type="protein sequence ID" value="TCY72952.1"/>
    <property type="molecule type" value="Genomic_DNA"/>
</dbReference>
<dbReference type="AlphaFoldDB" id="A0A483MMA9"/>
<comment type="caution">
    <text evidence="5">The sequence shown here is derived from an EMBL/GenBank/DDBJ whole genome shotgun (WGS) entry which is preliminary data.</text>
</comment>
<keyword evidence="1" id="KW-0812">Transmembrane</keyword>